<reference evidence="1 2" key="1">
    <citation type="journal article" date="2015" name="Int. Biodeterior. Biodegradation">
        <title>Physiological and genetic screening methods for the isolation of methyl tert-butyl ether-degrading bacteria for bioremediation purposes.</title>
        <authorList>
            <person name="Guisado I.M."/>
            <person name="Purswani J."/>
            <person name="Gonzalez Lopez J."/>
            <person name="Pozo C."/>
        </authorList>
    </citation>
    <scope>NUCLEOTIDE SEQUENCE [LARGE SCALE GENOMIC DNA]</scope>
    <source>
        <strain evidence="1 2">SH7</strain>
    </source>
</reference>
<dbReference type="OrthoDB" id="2603162at2"/>
<accession>A0A0W1APM1</accession>
<protein>
    <submittedName>
        <fullName evidence="1">Uncharacterized protein</fullName>
    </submittedName>
</protein>
<dbReference type="EMBL" id="LCZJ02000096">
    <property type="protein sequence ID" value="KTD83245.1"/>
    <property type="molecule type" value="Genomic_DNA"/>
</dbReference>
<evidence type="ECO:0000313" key="2">
    <source>
        <dbReference type="Proteomes" id="UP000054709"/>
    </source>
</evidence>
<dbReference type="AlphaFoldDB" id="A0A0W1APM1"/>
<proteinExistence type="predicted"/>
<name>A0A0W1APM1_9BACL</name>
<organism evidence="1 2">
    <name type="scientific">Paenibacillus etheri</name>
    <dbReference type="NCBI Taxonomy" id="1306852"/>
    <lineage>
        <taxon>Bacteria</taxon>
        <taxon>Bacillati</taxon>
        <taxon>Bacillota</taxon>
        <taxon>Bacilli</taxon>
        <taxon>Bacillales</taxon>
        <taxon>Paenibacillaceae</taxon>
        <taxon>Paenibacillus</taxon>
    </lineage>
</organism>
<keyword evidence="2" id="KW-1185">Reference proteome</keyword>
<dbReference type="Proteomes" id="UP000054709">
    <property type="component" value="Unassembled WGS sequence"/>
</dbReference>
<comment type="caution">
    <text evidence="1">The sequence shown here is derived from an EMBL/GenBank/DDBJ whole genome shotgun (WGS) entry which is preliminary data.</text>
</comment>
<sequence>MKSTLLMKTEAPISLNFLVYVQNIFLNRNRSRNEMKFPYITSKFEFREDFDMRYRELWNEVSKRIAEHSINFLEDEKNIIYQGLFAQDDNTLNEYNEIYRSFIVWWRSIAGGFSLERSVDEIGQQIYADLAGLLVEKGIQPQKEFIISYIYDECLLFELEPSSYYAVVSIKDCFMNYIGLIQKLQQSILLSSLNMI</sequence>
<dbReference type="RefSeq" id="WP_060626929.1">
    <property type="nucleotide sequence ID" value="NZ_LCZJ02000096.1"/>
</dbReference>
<evidence type="ECO:0000313" key="1">
    <source>
        <dbReference type="EMBL" id="KTD83245.1"/>
    </source>
</evidence>
<gene>
    <name evidence="1" type="ORF">UQ64_29625</name>
</gene>